<dbReference type="InterPro" id="IPR036866">
    <property type="entry name" value="RibonucZ/Hydroxyglut_hydro"/>
</dbReference>
<keyword evidence="2" id="KW-0479">Metal-binding</keyword>
<comment type="caution">
    <text evidence="8">The sequence shown here is derived from an EMBL/GenBank/DDBJ whole genome shotgun (WGS) entry which is preliminary data.</text>
</comment>
<keyword evidence="1" id="KW-0540">Nuclease</keyword>
<evidence type="ECO:0000256" key="1">
    <source>
        <dbReference type="ARBA" id="ARBA00022722"/>
    </source>
</evidence>
<name>A0ABD5JV96_9HYPH</name>
<keyword evidence="5" id="KW-0269">Exonuclease</keyword>
<dbReference type="PANTHER" id="PTHR43694:SF1">
    <property type="entry name" value="RIBONUCLEASE J"/>
    <property type="match status" value="1"/>
</dbReference>
<dbReference type="Gene3D" id="3.40.50.10710">
    <property type="entry name" value="Metallo-hydrolase/oxidoreductase"/>
    <property type="match status" value="1"/>
</dbReference>
<dbReference type="Gene3D" id="3.60.15.10">
    <property type="entry name" value="Ribonuclease Z/Hydroxyacylglutathione hydrolase-like"/>
    <property type="match status" value="1"/>
</dbReference>
<dbReference type="InterPro" id="IPR001279">
    <property type="entry name" value="Metallo-B-lactamas"/>
</dbReference>
<dbReference type="GO" id="GO:0046872">
    <property type="term" value="F:metal ion binding"/>
    <property type="evidence" value="ECO:0007669"/>
    <property type="project" value="UniProtKB-KW"/>
</dbReference>
<dbReference type="EC" id="3.1.-.-" evidence="8"/>
<gene>
    <name evidence="8" type="ORF">WIX40_09735</name>
</gene>
<keyword evidence="6" id="KW-0694">RNA-binding</keyword>
<dbReference type="InterPro" id="IPR042173">
    <property type="entry name" value="RNase_J_2"/>
</dbReference>
<keyword evidence="4" id="KW-0862">Zinc</keyword>
<dbReference type="PANTHER" id="PTHR43694">
    <property type="entry name" value="RIBONUCLEASE J"/>
    <property type="match status" value="1"/>
</dbReference>
<dbReference type="GO" id="GO:0004527">
    <property type="term" value="F:exonuclease activity"/>
    <property type="evidence" value="ECO:0007669"/>
    <property type="project" value="UniProtKB-KW"/>
</dbReference>
<dbReference type="InterPro" id="IPR041636">
    <property type="entry name" value="RNase_J_C"/>
</dbReference>
<dbReference type="InterPro" id="IPR011108">
    <property type="entry name" value="RMMBL"/>
</dbReference>
<evidence type="ECO:0000256" key="4">
    <source>
        <dbReference type="ARBA" id="ARBA00022833"/>
    </source>
</evidence>
<proteinExistence type="predicted"/>
<dbReference type="Proteomes" id="UP001362311">
    <property type="component" value="Unassembled WGS sequence"/>
</dbReference>
<dbReference type="AlphaFoldDB" id="A0ABD5JV96"/>
<evidence type="ECO:0000313" key="9">
    <source>
        <dbReference type="Proteomes" id="UP001362311"/>
    </source>
</evidence>
<evidence type="ECO:0000259" key="7">
    <source>
        <dbReference type="SMART" id="SM00849"/>
    </source>
</evidence>
<dbReference type="Pfam" id="PF17770">
    <property type="entry name" value="RNase_J_C"/>
    <property type="match status" value="1"/>
</dbReference>
<accession>A0ABD5JV96</accession>
<dbReference type="RefSeq" id="WP_121535835.1">
    <property type="nucleotide sequence ID" value="NZ_JBBHKQ010000001.1"/>
</dbReference>
<feature type="domain" description="Metallo-beta-lactamase" evidence="7">
    <location>
        <begin position="23"/>
        <end position="220"/>
    </location>
</feature>
<evidence type="ECO:0000256" key="6">
    <source>
        <dbReference type="ARBA" id="ARBA00022884"/>
    </source>
</evidence>
<dbReference type="Gene3D" id="3.10.20.580">
    <property type="match status" value="1"/>
</dbReference>
<dbReference type="SMART" id="SM00849">
    <property type="entry name" value="Lactamase_B"/>
    <property type="match status" value="1"/>
</dbReference>
<evidence type="ECO:0000256" key="2">
    <source>
        <dbReference type="ARBA" id="ARBA00022723"/>
    </source>
</evidence>
<dbReference type="EMBL" id="JBBHKQ010000001">
    <property type="protein sequence ID" value="MEJ5900390.1"/>
    <property type="molecule type" value="Genomic_DNA"/>
</dbReference>
<dbReference type="SUPFAM" id="SSF56281">
    <property type="entry name" value="Metallo-hydrolase/oxidoreductase"/>
    <property type="match status" value="1"/>
</dbReference>
<evidence type="ECO:0000256" key="5">
    <source>
        <dbReference type="ARBA" id="ARBA00022839"/>
    </source>
</evidence>
<protein>
    <submittedName>
        <fullName evidence="8">Ribonuclease J</fullName>
        <ecNumber evidence="8">3.1.-.-</ecNumber>
    </submittedName>
</protein>
<organism evidence="8 9">
    <name type="scientific">Ochrobactrum teleogrylli</name>
    <dbReference type="NCBI Taxonomy" id="2479765"/>
    <lineage>
        <taxon>Bacteria</taxon>
        <taxon>Pseudomonadati</taxon>
        <taxon>Pseudomonadota</taxon>
        <taxon>Alphaproteobacteria</taxon>
        <taxon>Hyphomicrobiales</taxon>
        <taxon>Brucellaceae</taxon>
        <taxon>Brucella/Ochrobactrum group</taxon>
        <taxon>Ochrobactrum</taxon>
    </lineage>
</organism>
<keyword evidence="3 8" id="KW-0378">Hydrolase</keyword>
<reference evidence="8 9" key="1">
    <citation type="submission" date="2024-03" db="EMBL/GenBank/DDBJ databases">
        <title>Reference genomes for the five species model microbial community.</title>
        <authorList>
            <person name="Padfield D."/>
        </authorList>
    </citation>
    <scope>NUCLEOTIDE SEQUENCE [LARGE SCALE GENOMIC DNA]</scope>
    <source>
        <strain evidence="8 9">AB1</strain>
    </source>
</reference>
<dbReference type="CDD" id="cd07714">
    <property type="entry name" value="RNaseJ_MBL-fold"/>
    <property type="match status" value="1"/>
</dbReference>
<dbReference type="InterPro" id="IPR055132">
    <property type="entry name" value="RNase_J_b_CASP"/>
</dbReference>
<dbReference type="Pfam" id="PF22505">
    <property type="entry name" value="RNase_J_b_CASP"/>
    <property type="match status" value="1"/>
</dbReference>
<dbReference type="Pfam" id="PF12706">
    <property type="entry name" value="Lactamase_B_2"/>
    <property type="match status" value="1"/>
</dbReference>
<evidence type="ECO:0000256" key="3">
    <source>
        <dbReference type="ARBA" id="ARBA00022801"/>
    </source>
</evidence>
<sequence>MARSNNPELVFLPLGGVGEIGMNLAMYGFGPADNREWLVVDMGVSFAGPEQPGADLILPDIRYLEAEKNNVRGIIITHAHEDHFGALLDLWPRLKVPVYATPFTAGLLEAKRQSEISAPEIPVTVYKAGEKFEVGPFKVEAVAVTHSIPEPVSLAITTPLGTVVHTGDWKMDPEPSLGPVIDEARFRAIGDAGVLALICDSTNAMREGESPSERQVGESLRELIENARGRVAITTFSSNVGRIRSITEAARDAGRQVLVVGRSMKRAISVATELGYMEGLPEYLSEEDYGYIPRENVVMILTGSQGEPRAALAKLARDEMRSLALSPGDTVIYSSRAIPGNEKAILDIKNCLIDRGIKIIGDDDALVHVSGHPRRSELKRMYSWVRPQILVPVHGEAAHLVAQGSLGAMEGIGQVAQIRNGDVLRLAPGKAEIIDEAPIGRIYKDGKLIGDEEEIGMVERRKLAYVGHVAVSILLDRDHKLLDEPDLVTFGLPEEDGQGELMEDILLDAVVEAVDSIPRVRRKDVELVRESARRAVRAAANQTWGKKPVVTVFVNRIR</sequence>
<evidence type="ECO:0000313" key="8">
    <source>
        <dbReference type="EMBL" id="MEJ5900390.1"/>
    </source>
</evidence>
<dbReference type="GO" id="GO:0003723">
    <property type="term" value="F:RNA binding"/>
    <property type="evidence" value="ECO:0007669"/>
    <property type="project" value="UniProtKB-KW"/>
</dbReference>
<dbReference type="Pfam" id="PF07521">
    <property type="entry name" value="RMMBL"/>
    <property type="match status" value="1"/>
</dbReference>